<dbReference type="Pfam" id="PF02720">
    <property type="entry name" value="DUF222"/>
    <property type="match status" value="1"/>
</dbReference>
<reference evidence="3 4" key="1">
    <citation type="journal article" date="2019" name="Emerg. Microbes Infect.">
        <title>Comprehensive subspecies identification of 175 nontuberculous mycobacteria species based on 7547 genomic profiles.</title>
        <authorList>
            <person name="Matsumoto Y."/>
            <person name="Kinjo T."/>
            <person name="Motooka D."/>
            <person name="Nabeya D."/>
            <person name="Jung N."/>
            <person name="Uechi K."/>
            <person name="Horii T."/>
            <person name="Iida T."/>
            <person name="Fujita J."/>
            <person name="Nakamura S."/>
        </authorList>
    </citation>
    <scope>NUCLEOTIDE SEQUENCE [LARGE SCALE GENOMIC DNA]</scope>
    <source>
        <strain evidence="3 4">JCM 18113</strain>
    </source>
</reference>
<name>A0ABM7JTU4_MYCNT</name>
<feature type="domain" description="HNH nuclease" evidence="2">
    <location>
        <begin position="351"/>
        <end position="403"/>
    </location>
</feature>
<dbReference type="EMBL" id="AP022590">
    <property type="protein sequence ID" value="BBY38507.1"/>
    <property type="molecule type" value="Genomic_DNA"/>
</dbReference>
<evidence type="ECO:0000256" key="1">
    <source>
        <dbReference type="SAM" id="MobiDB-lite"/>
    </source>
</evidence>
<accession>A0ABM7JTU4</accession>
<evidence type="ECO:0000313" key="3">
    <source>
        <dbReference type="EMBL" id="BBY38507.1"/>
    </source>
</evidence>
<evidence type="ECO:0000313" key="4">
    <source>
        <dbReference type="Proteomes" id="UP000465812"/>
    </source>
</evidence>
<gene>
    <name evidence="3" type="ORF">MMAN_26410</name>
</gene>
<proteinExistence type="predicted"/>
<sequence length="465" mass="50132">MSVDREALSAAFDAIDAALDDLIGYDCDALATREQLAMLERCEKVRRRLPAIEHPLINSLARQAPSEELGGTLAHALTESTLISRGEASRRIKEARDLGPRHGLTGEPVAPLLAATAAAQRDGTLGAGQVAVIRTFYHQLPGWIDAATREQAEAKLAWEGTRYRPEQLAKLADILADCLNPDGTFTDEDRARQRGLTLGNQQPDGMSALRGWLTPEARATLEAVLAKLAAPGMCNPDDETPCVDGAPSEQAIERDGRSAAQRQHDALNAGLRALLASGKLGQHNGLPASIVVTTTLQELEAAAGRGLTGDGTILPMSDVIRLARHAHHYLAIFDKGKALALYHTKRLASPAQRIVLYAKDRGCSAPGCTVPGYYCEVHHVTDWATCHTSNVDELTFACGPHHRLLKPRGWTTRKNTKGDTEWIPPPHLDRGQPRTNTFHHPEKLLGAGGGDDHEGDEHEGGDHAA</sequence>
<dbReference type="InterPro" id="IPR003870">
    <property type="entry name" value="DUF222"/>
</dbReference>
<organism evidence="3 4">
    <name type="scientific">Mycobacterium mantenii</name>
    <dbReference type="NCBI Taxonomy" id="560555"/>
    <lineage>
        <taxon>Bacteria</taxon>
        <taxon>Bacillati</taxon>
        <taxon>Actinomycetota</taxon>
        <taxon>Actinomycetes</taxon>
        <taxon>Mycobacteriales</taxon>
        <taxon>Mycobacteriaceae</taxon>
        <taxon>Mycobacterium</taxon>
        <taxon>Mycobacterium avium complex (MAC)</taxon>
    </lineage>
</organism>
<feature type="compositionally biased region" description="Basic and acidic residues" evidence="1">
    <location>
        <begin position="450"/>
        <end position="465"/>
    </location>
</feature>
<dbReference type="SMART" id="SM00507">
    <property type="entry name" value="HNHc"/>
    <property type="match status" value="1"/>
</dbReference>
<evidence type="ECO:0000259" key="2">
    <source>
        <dbReference type="SMART" id="SM00507"/>
    </source>
</evidence>
<keyword evidence="4" id="KW-1185">Reference proteome</keyword>
<feature type="region of interest" description="Disordered" evidence="1">
    <location>
        <begin position="409"/>
        <end position="465"/>
    </location>
</feature>
<dbReference type="RefSeq" id="WP_163650843.1">
    <property type="nucleotide sequence ID" value="NZ_AP022590.1"/>
</dbReference>
<protein>
    <recommendedName>
        <fullName evidence="2">HNH nuclease domain-containing protein</fullName>
    </recommendedName>
</protein>
<dbReference type="InterPro" id="IPR003615">
    <property type="entry name" value="HNH_nuc"/>
</dbReference>
<dbReference type="Proteomes" id="UP000465812">
    <property type="component" value="Chromosome"/>
</dbReference>
<dbReference type="CDD" id="cd00085">
    <property type="entry name" value="HNHc"/>
    <property type="match status" value="1"/>
</dbReference>